<evidence type="ECO:0000313" key="2">
    <source>
        <dbReference type="Proteomes" id="UP001595555"/>
    </source>
</evidence>
<comment type="caution">
    <text evidence="1">The sequence shown here is derived from an EMBL/GenBank/DDBJ whole genome shotgun (WGS) entry which is preliminary data.</text>
</comment>
<dbReference type="Pfam" id="PF20043">
    <property type="entry name" value="DUF6445"/>
    <property type="match status" value="1"/>
</dbReference>
<name>A0ABV7FKK9_9GAMM</name>
<reference evidence="2" key="1">
    <citation type="journal article" date="2019" name="Int. J. Syst. Evol. Microbiol.">
        <title>The Global Catalogue of Microorganisms (GCM) 10K type strain sequencing project: providing services to taxonomists for standard genome sequencing and annotation.</title>
        <authorList>
            <consortium name="The Broad Institute Genomics Platform"/>
            <consortium name="The Broad Institute Genome Sequencing Center for Infectious Disease"/>
            <person name="Wu L."/>
            <person name="Ma J."/>
        </authorList>
    </citation>
    <scope>NUCLEOTIDE SEQUENCE [LARGE SCALE GENOMIC DNA]</scope>
    <source>
        <strain evidence="2">KCTC 52237</strain>
    </source>
</reference>
<dbReference type="EMBL" id="JBHRTF010000015">
    <property type="protein sequence ID" value="MFC3117168.1"/>
    <property type="molecule type" value="Genomic_DNA"/>
</dbReference>
<accession>A0ABV7FKK9</accession>
<sequence length="232" mass="26594">MQLHPDFSCRVDFIGDEQQPVLVVDNFVSDPAYWVEHCARYTRLNKIDAMYPGLRAAAPDSYLQLIYHYLREEIGKTFALHESMVTHVKADYSMVLTPVNQLKLAQCLPHYDSLISSELAAVHYLCGSDKGGTAFYRHRDTGFEYINSERTATYFEKLNAGITQHSYPRAYMNGSNQLFEQIASYEAVYNRMIIYRCTSLHSGNIGSDFRFEADPRKGRLTINTFIGTTNRN</sequence>
<proteinExistence type="predicted"/>
<dbReference type="InterPro" id="IPR045617">
    <property type="entry name" value="DUF6445"/>
</dbReference>
<dbReference type="Proteomes" id="UP001595555">
    <property type="component" value="Unassembled WGS sequence"/>
</dbReference>
<protein>
    <submittedName>
        <fullName evidence="1">DUF6445 family protein</fullName>
    </submittedName>
</protein>
<evidence type="ECO:0000313" key="1">
    <source>
        <dbReference type="EMBL" id="MFC3117168.1"/>
    </source>
</evidence>
<gene>
    <name evidence="1" type="ORF">ACFODX_16490</name>
</gene>
<keyword evidence="2" id="KW-1185">Reference proteome</keyword>
<organism evidence="1 2">
    <name type="scientific">Cellvibrio fontiphilus</name>
    <dbReference type="NCBI Taxonomy" id="1815559"/>
    <lineage>
        <taxon>Bacteria</taxon>
        <taxon>Pseudomonadati</taxon>
        <taxon>Pseudomonadota</taxon>
        <taxon>Gammaproteobacteria</taxon>
        <taxon>Cellvibrionales</taxon>
        <taxon>Cellvibrionaceae</taxon>
        <taxon>Cellvibrio</taxon>
    </lineage>
</organism>